<proteinExistence type="predicted"/>
<accession>A0A7K1TE85</accession>
<comment type="caution">
    <text evidence="1">The sequence shown here is derived from an EMBL/GenBank/DDBJ whole genome shotgun (WGS) entry which is preliminary data.</text>
</comment>
<evidence type="ECO:0000313" key="1">
    <source>
        <dbReference type="EMBL" id="MVN76733.1"/>
    </source>
</evidence>
<sequence>MRCAWSCATCRPAPITLTQERTGYERYDAYSAYLKAGRPAQLRRAQEAQLWAATQPAAAPAQALRVSADGRLFCLLVLRQNDVVLLRPRRQR</sequence>
<dbReference type="Proteomes" id="UP000441336">
    <property type="component" value="Unassembled WGS sequence"/>
</dbReference>
<protein>
    <submittedName>
        <fullName evidence="1">Uncharacterized protein</fullName>
    </submittedName>
</protein>
<keyword evidence="2" id="KW-1185">Reference proteome</keyword>
<dbReference type="SUPFAM" id="SSF51011">
    <property type="entry name" value="Glycosyl hydrolase domain"/>
    <property type="match status" value="1"/>
</dbReference>
<dbReference type="Gene3D" id="2.60.40.1500">
    <property type="entry name" value="Glycosyl hydrolase domain, family 39"/>
    <property type="match status" value="1"/>
</dbReference>
<name>A0A7K1TE85_9BACT</name>
<gene>
    <name evidence="1" type="ORF">GO988_10410</name>
</gene>
<evidence type="ECO:0000313" key="2">
    <source>
        <dbReference type="Proteomes" id="UP000441336"/>
    </source>
</evidence>
<organism evidence="1 2">
    <name type="scientific">Hymenobacter ginkgonis</name>
    <dbReference type="NCBI Taxonomy" id="2682976"/>
    <lineage>
        <taxon>Bacteria</taxon>
        <taxon>Pseudomonadati</taxon>
        <taxon>Bacteroidota</taxon>
        <taxon>Cytophagia</taxon>
        <taxon>Cytophagales</taxon>
        <taxon>Hymenobacteraceae</taxon>
        <taxon>Hymenobacter</taxon>
    </lineage>
</organism>
<reference evidence="1 2" key="1">
    <citation type="submission" date="2019-12" db="EMBL/GenBank/DDBJ databases">
        <title>Hymenobacter sp. HMF4947 Genome sequencing and assembly.</title>
        <authorList>
            <person name="Kang H."/>
            <person name="Cha I."/>
            <person name="Kim H."/>
            <person name="Joh K."/>
        </authorList>
    </citation>
    <scope>NUCLEOTIDE SEQUENCE [LARGE SCALE GENOMIC DNA]</scope>
    <source>
        <strain evidence="1 2">HMF4947</strain>
    </source>
</reference>
<dbReference type="EMBL" id="WQKZ01000002">
    <property type="protein sequence ID" value="MVN76733.1"/>
    <property type="molecule type" value="Genomic_DNA"/>
</dbReference>
<dbReference type="AlphaFoldDB" id="A0A7K1TE85"/>